<accession>A0ABN8AC92</accession>
<evidence type="ECO:0000313" key="2">
    <source>
        <dbReference type="Proteomes" id="UP000789833"/>
    </source>
</evidence>
<proteinExistence type="predicted"/>
<protein>
    <submittedName>
        <fullName evidence="1">Uncharacterized protein</fullName>
    </submittedName>
</protein>
<evidence type="ECO:0000313" key="1">
    <source>
        <dbReference type="EMBL" id="CAG9621836.1"/>
    </source>
</evidence>
<dbReference type="RefSeq" id="WP_230501780.1">
    <property type="nucleotide sequence ID" value="NZ_CAKJTJ010000014.1"/>
</dbReference>
<reference evidence="1 2" key="1">
    <citation type="submission" date="2021-10" db="EMBL/GenBank/DDBJ databases">
        <authorList>
            <person name="Criscuolo A."/>
        </authorList>
    </citation>
    <scope>NUCLEOTIDE SEQUENCE [LARGE SCALE GENOMIC DNA]</scope>
    <source>
        <strain evidence="2">CIP 111883</strain>
    </source>
</reference>
<gene>
    <name evidence="1" type="ORF">BACCIP111883_02627</name>
</gene>
<comment type="caution">
    <text evidence="1">The sequence shown here is derived from an EMBL/GenBank/DDBJ whole genome shotgun (WGS) entry which is preliminary data.</text>
</comment>
<organism evidence="1 2">
    <name type="scientific">Sutcliffiella rhizosphaerae</name>
    <dbReference type="NCBI Taxonomy" id="2880967"/>
    <lineage>
        <taxon>Bacteria</taxon>
        <taxon>Bacillati</taxon>
        <taxon>Bacillota</taxon>
        <taxon>Bacilli</taxon>
        <taxon>Bacillales</taxon>
        <taxon>Bacillaceae</taxon>
        <taxon>Sutcliffiella</taxon>
    </lineage>
</organism>
<name>A0ABN8AC92_9BACI</name>
<dbReference type="EMBL" id="CAKJTJ010000014">
    <property type="protein sequence ID" value="CAG9621836.1"/>
    <property type="molecule type" value="Genomic_DNA"/>
</dbReference>
<keyword evidence="2" id="KW-1185">Reference proteome</keyword>
<sequence length="87" mass="10085">MADIYLIIILSKVLFYIYWLGTLGEYSECIAIICNENYDYFVFNENKSNITKFNNITVEGPSFGNVLDEFSGIELEELELLILKVKE</sequence>
<dbReference type="Proteomes" id="UP000789833">
    <property type="component" value="Unassembled WGS sequence"/>
</dbReference>